<evidence type="ECO:0000256" key="1">
    <source>
        <dbReference type="SAM" id="MobiDB-lite"/>
    </source>
</evidence>
<sequence length="121" mass="12557">MQQQETDNSGSAGSRFQPQGPVRILKRPSSQPSQMCQEALEANPDLLPDPSATVSSNSGKQQQQSPASSTTVLRPDSEPFIPRLQSQFASTPAAAAAAAAAAATKSSKNSNSNNQATLSQS</sequence>
<name>A0A1I8J853_9PLAT</name>
<organism evidence="2 3">
    <name type="scientific">Macrostomum lignano</name>
    <dbReference type="NCBI Taxonomy" id="282301"/>
    <lineage>
        <taxon>Eukaryota</taxon>
        <taxon>Metazoa</taxon>
        <taxon>Spiralia</taxon>
        <taxon>Lophotrochozoa</taxon>
        <taxon>Platyhelminthes</taxon>
        <taxon>Rhabditophora</taxon>
        <taxon>Macrostomorpha</taxon>
        <taxon>Macrostomida</taxon>
        <taxon>Macrostomidae</taxon>
        <taxon>Macrostomum</taxon>
    </lineage>
</organism>
<dbReference type="WBParaSite" id="maker-uti_cns_0046211-snap-gene-0.20-mRNA-1">
    <property type="protein sequence ID" value="maker-uti_cns_0046211-snap-gene-0.20-mRNA-1"/>
    <property type="gene ID" value="maker-uti_cns_0046211-snap-gene-0.20"/>
</dbReference>
<feature type="compositionally biased region" description="Low complexity" evidence="1">
    <location>
        <begin position="102"/>
        <end position="114"/>
    </location>
</feature>
<reference evidence="3" key="1">
    <citation type="submission" date="2016-11" db="UniProtKB">
        <authorList>
            <consortium name="WormBaseParasite"/>
        </authorList>
    </citation>
    <scope>IDENTIFICATION</scope>
</reference>
<feature type="region of interest" description="Disordered" evidence="1">
    <location>
        <begin position="1"/>
        <end position="79"/>
    </location>
</feature>
<dbReference type="AlphaFoldDB" id="A0A1I8J853"/>
<evidence type="ECO:0000313" key="3">
    <source>
        <dbReference type="WBParaSite" id="maker-uti_cns_0046211-snap-gene-0.20-mRNA-1"/>
    </source>
</evidence>
<feature type="region of interest" description="Disordered" evidence="1">
    <location>
        <begin position="102"/>
        <end position="121"/>
    </location>
</feature>
<feature type="compositionally biased region" description="Polar residues" evidence="1">
    <location>
        <begin position="52"/>
        <end position="72"/>
    </location>
</feature>
<proteinExistence type="predicted"/>
<dbReference type="Proteomes" id="UP000095280">
    <property type="component" value="Unplaced"/>
</dbReference>
<keyword evidence="2" id="KW-1185">Reference proteome</keyword>
<evidence type="ECO:0000313" key="2">
    <source>
        <dbReference type="Proteomes" id="UP000095280"/>
    </source>
</evidence>
<protein>
    <submittedName>
        <fullName evidence="3">Uncharacterized protein</fullName>
    </submittedName>
</protein>
<accession>A0A1I8J853</accession>
<feature type="compositionally biased region" description="Polar residues" evidence="1">
    <location>
        <begin position="1"/>
        <end position="17"/>
    </location>
</feature>